<dbReference type="FunCoup" id="A0A151ZIM0">
    <property type="interactions" value="738"/>
</dbReference>
<dbReference type="Pfam" id="PF11912">
    <property type="entry name" value="CfaA_B_C"/>
    <property type="match status" value="1"/>
</dbReference>
<organism evidence="2 3">
    <name type="scientific">Tieghemostelium lacteum</name>
    <name type="common">Slime mold</name>
    <name type="synonym">Dictyostelium lacteum</name>
    <dbReference type="NCBI Taxonomy" id="361077"/>
    <lineage>
        <taxon>Eukaryota</taxon>
        <taxon>Amoebozoa</taxon>
        <taxon>Evosea</taxon>
        <taxon>Eumycetozoa</taxon>
        <taxon>Dictyostelia</taxon>
        <taxon>Dictyosteliales</taxon>
        <taxon>Raperosteliaceae</taxon>
        <taxon>Tieghemostelium</taxon>
    </lineage>
</organism>
<comment type="caution">
    <text evidence="2">The sequence shown here is derived from an EMBL/GenBank/DDBJ whole genome shotgun (WGS) entry which is preliminary data.</text>
</comment>
<protein>
    <recommendedName>
        <fullName evidence="4">Transmembrane protein</fullName>
    </recommendedName>
</protein>
<accession>A0A151ZIM0</accession>
<dbReference type="Proteomes" id="UP000076078">
    <property type="component" value="Unassembled WGS sequence"/>
</dbReference>
<dbReference type="InterPro" id="IPR021837">
    <property type="entry name" value="CfaA/B/C"/>
</dbReference>
<name>A0A151ZIM0_TIELA</name>
<sequence length="201" mass="22476">MIQLQRIKTIILLIISLIGIAQCQYPWVYYQIYYDVNSCSTLENAYYFNENGCVNEYYKYLCDSTGDNVIVAQYEGGGCTGDVVSKNSYPTNQCSGAVQYGCATNYVLPTNSVSVLKGGNCTEDIYEIDDSYQDYVTQVFITITDLCLNQISYSQMTVCNSTTQELRLYQSVNGCGGPYAAFDNPIGLNCYMGEIWNTVCQ</sequence>
<evidence type="ECO:0000256" key="1">
    <source>
        <dbReference type="SAM" id="SignalP"/>
    </source>
</evidence>
<dbReference type="InParanoid" id="A0A151ZIM0"/>
<gene>
    <name evidence="2" type="ORF">DLAC_05211</name>
</gene>
<dbReference type="EMBL" id="LODT01000025">
    <property type="protein sequence ID" value="KYQ93813.1"/>
    <property type="molecule type" value="Genomic_DNA"/>
</dbReference>
<reference evidence="2 3" key="1">
    <citation type="submission" date="2015-12" db="EMBL/GenBank/DDBJ databases">
        <title>Dictyostelia acquired genes for synthesis and detection of signals that induce cell-type specialization by lateral gene transfer from prokaryotes.</title>
        <authorList>
            <person name="Gloeckner G."/>
            <person name="Schaap P."/>
        </authorList>
    </citation>
    <scope>NUCLEOTIDE SEQUENCE [LARGE SCALE GENOMIC DNA]</scope>
    <source>
        <strain evidence="2 3">TK</strain>
    </source>
</reference>
<keyword evidence="3" id="KW-1185">Reference proteome</keyword>
<keyword evidence="1" id="KW-0732">Signal</keyword>
<dbReference type="AlphaFoldDB" id="A0A151ZIM0"/>
<evidence type="ECO:0000313" key="3">
    <source>
        <dbReference type="Proteomes" id="UP000076078"/>
    </source>
</evidence>
<proteinExistence type="predicted"/>
<evidence type="ECO:0008006" key="4">
    <source>
        <dbReference type="Google" id="ProtNLM"/>
    </source>
</evidence>
<evidence type="ECO:0000313" key="2">
    <source>
        <dbReference type="EMBL" id="KYQ93813.1"/>
    </source>
</evidence>
<feature type="chain" id="PRO_5007593434" description="Transmembrane protein" evidence="1">
    <location>
        <begin position="24"/>
        <end position="201"/>
    </location>
</feature>
<feature type="signal peptide" evidence="1">
    <location>
        <begin position="1"/>
        <end position="23"/>
    </location>
</feature>